<organism evidence="2 3">
    <name type="scientific">Neurospora tetraspora</name>
    <dbReference type="NCBI Taxonomy" id="94610"/>
    <lineage>
        <taxon>Eukaryota</taxon>
        <taxon>Fungi</taxon>
        <taxon>Dikarya</taxon>
        <taxon>Ascomycota</taxon>
        <taxon>Pezizomycotina</taxon>
        <taxon>Sordariomycetes</taxon>
        <taxon>Sordariomycetidae</taxon>
        <taxon>Sordariales</taxon>
        <taxon>Sordariaceae</taxon>
        <taxon>Neurospora</taxon>
    </lineage>
</organism>
<dbReference type="AlphaFoldDB" id="A0AAE0JER4"/>
<dbReference type="EMBL" id="JAUEPP010000004">
    <property type="protein sequence ID" value="KAK3345014.1"/>
    <property type="molecule type" value="Genomic_DNA"/>
</dbReference>
<reference evidence="2" key="2">
    <citation type="submission" date="2023-06" db="EMBL/GenBank/DDBJ databases">
        <authorList>
            <consortium name="Lawrence Berkeley National Laboratory"/>
            <person name="Haridas S."/>
            <person name="Hensen N."/>
            <person name="Bonometti L."/>
            <person name="Westerberg I."/>
            <person name="Brannstrom I.O."/>
            <person name="Guillou S."/>
            <person name="Cros-Aarteil S."/>
            <person name="Calhoun S."/>
            <person name="Kuo A."/>
            <person name="Mondo S."/>
            <person name="Pangilinan J."/>
            <person name="Riley R."/>
            <person name="Labutti K."/>
            <person name="Andreopoulos B."/>
            <person name="Lipzen A."/>
            <person name="Chen C."/>
            <person name="Yanf M."/>
            <person name="Daum C."/>
            <person name="Ng V."/>
            <person name="Clum A."/>
            <person name="Steindorff A."/>
            <person name="Ohm R."/>
            <person name="Martin F."/>
            <person name="Silar P."/>
            <person name="Natvig D."/>
            <person name="Lalanne C."/>
            <person name="Gautier V."/>
            <person name="Ament-Velasquez S.L."/>
            <person name="Kruys A."/>
            <person name="Hutchinson M.I."/>
            <person name="Powell A.J."/>
            <person name="Barry K."/>
            <person name="Miller A.N."/>
            <person name="Grigoriev I.V."/>
            <person name="Debuchy R."/>
            <person name="Gladieux P."/>
            <person name="Thoren M.H."/>
            <person name="Johannesson H."/>
        </authorList>
    </citation>
    <scope>NUCLEOTIDE SEQUENCE</scope>
    <source>
        <strain evidence="2">CBS 560.94</strain>
    </source>
</reference>
<protein>
    <submittedName>
        <fullName evidence="2">Heterokaryon incompatibility protein-domain-containing protein</fullName>
    </submittedName>
</protein>
<name>A0AAE0JER4_9PEZI</name>
<feature type="domain" description="Heterokaryon incompatibility" evidence="1">
    <location>
        <begin position="45"/>
        <end position="207"/>
    </location>
</feature>
<dbReference type="RefSeq" id="XP_062681627.1">
    <property type="nucleotide sequence ID" value="XM_062821662.1"/>
</dbReference>
<dbReference type="InterPro" id="IPR010730">
    <property type="entry name" value="HET"/>
</dbReference>
<accession>A0AAE0JER4</accession>
<dbReference type="InterPro" id="IPR052895">
    <property type="entry name" value="HetReg/Transcr_Mod"/>
</dbReference>
<dbReference type="GeneID" id="87858816"/>
<keyword evidence="3" id="KW-1185">Reference proteome</keyword>
<sequence>MAPYQYPPLENATHFRILYIDPSEDYEKQLSGSLVHADLSDEPVFDALSYYWGAPDLSRRILIDGCELAITVNLDLALKRMRRRQEYCPHLRTGPIPIWADGICVNQKNIPERNHQVRLMSQIYSNCRECLIHLGEEADGSGDMGFIEKTVCDYNRWDPRRNLAQSLTESIAGITREPLSQEDEDGWTRFRHLLSRPWFRRLWVIQEFALPQQVRMICGAWEMAGGRFFTLILTTFTRNASSPLWTVVYFAAAERPIEPVALDFLASTRMRLGRSLAPLSKDMSPRPLPLFNLLSETRAFEATDPRDHFFAFLSLATDTKDSKLVADYSKTLEEVELEFARQLVDDGYGLAMLRLVNYERESPRTYLSWIPDWTGRFPQPDGRIWRDHSHKQPDPKTVCMATSTDERTLLVQGCHIEVVKTVGMPISDDLHSLGSMEWLNEIEVMTAGFTSYPSGIDPLAEAIWRAIIADRSYDQVRPAPEAYGSIYRKYCQSSGDKEGIFFFLAILAAGSVRFCITTGGFFGLVPSFAEAGDVIITIKGDEDQAMYAVRASVTGENEDDATYTWLGHAYVHDIWKVKKYEELEWSHLRIK</sequence>
<proteinExistence type="predicted"/>
<dbReference type="Proteomes" id="UP001278500">
    <property type="component" value="Unassembled WGS sequence"/>
</dbReference>
<comment type="caution">
    <text evidence="2">The sequence shown here is derived from an EMBL/GenBank/DDBJ whole genome shotgun (WGS) entry which is preliminary data.</text>
</comment>
<dbReference type="Pfam" id="PF06985">
    <property type="entry name" value="HET"/>
    <property type="match status" value="1"/>
</dbReference>
<evidence type="ECO:0000259" key="1">
    <source>
        <dbReference type="Pfam" id="PF06985"/>
    </source>
</evidence>
<dbReference type="PANTHER" id="PTHR24148:SF73">
    <property type="entry name" value="HET DOMAIN PROTEIN (AFU_ORTHOLOGUE AFUA_8G01020)"/>
    <property type="match status" value="1"/>
</dbReference>
<reference evidence="2" key="1">
    <citation type="journal article" date="2023" name="Mol. Phylogenet. Evol.">
        <title>Genome-scale phylogeny and comparative genomics of the fungal order Sordariales.</title>
        <authorList>
            <person name="Hensen N."/>
            <person name="Bonometti L."/>
            <person name="Westerberg I."/>
            <person name="Brannstrom I.O."/>
            <person name="Guillou S."/>
            <person name="Cros-Aarteil S."/>
            <person name="Calhoun S."/>
            <person name="Haridas S."/>
            <person name="Kuo A."/>
            <person name="Mondo S."/>
            <person name="Pangilinan J."/>
            <person name="Riley R."/>
            <person name="LaButti K."/>
            <person name="Andreopoulos B."/>
            <person name="Lipzen A."/>
            <person name="Chen C."/>
            <person name="Yan M."/>
            <person name="Daum C."/>
            <person name="Ng V."/>
            <person name="Clum A."/>
            <person name="Steindorff A."/>
            <person name="Ohm R.A."/>
            <person name="Martin F."/>
            <person name="Silar P."/>
            <person name="Natvig D.O."/>
            <person name="Lalanne C."/>
            <person name="Gautier V."/>
            <person name="Ament-Velasquez S.L."/>
            <person name="Kruys A."/>
            <person name="Hutchinson M.I."/>
            <person name="Powell A.J."/>
            <person name="Barry K."/>
            <person name="Miller A.N."/>
            <person name="Grigoriev I.V."/>
            <person name="Debuchy R."/>
            <person name="Gladieux P."/>
            <person name="Hiltunen Thoren M."/>
            <person name="Johannesson H."/>
        </authorList>
    </citation>
    <scope>NUCLEOTIDE SEQUENCE</scope>
    <source>
        <strain evidence="2">CBS 560.94</strain>
    </source>
</reference>
<evidence type="ECO:0000313" key="3">
    <source>
        <dbReference type="Proteomes" id="UP001278500"/>
    </source>
</evidence>
<evidence type="ECO:0000313" key="2">
    <source>
        <dbReference type="EMBL" id="KAK3345014.1"/>
    </source>
</evidence>
<dbReference type="PANTHER" id="PTHR24148">
    <property type="entry name" value="ANKYRIN REPEAT DOMAIN-CONTAINING PROTEIN 39 HOMOLOG-RELATED"/>
    <property type="match status" value="1"/>
</dbReference>
<gene>
    <name evidence="2" type="ORF">B0H65DRAFT_192400</name>
</gene>